<dbReference type="Proteomes" id="UP000503540">
    <property type="component" value="Chromosome"/>
</dbReference>
<dbReference type="KEGG" id="nah:F5544_34880"/>
<proteinExistence type="predicted"/>
<dbReference type="PROSITE" id="PS51257">
    <property type="entry name" value="PROKAR_LIPOPROTEIN"/>
    <property type="match status" value="1"/>
</dbReference>
<organism evidence="2 3">
    <name type="scientific">Nocardia arthritidis</name>
    <dbReference type="NCBI Taxonomy" id="228602"/>
    <lineage>
        <taxon>Bacteria</taxon>
        <taxon>Bacillati</taxon>
        <taxon>Actinomycetota</taxon>
        <taxon>Actinomycetes</taxon>
        <taxon>Mycobacteriales</taxon>
        <taxon>Nocardiaceae</taxon>
        <taxon>Nocardia</taxon>
    </lineage>
</organism>
<reference evidence="2 3" key="1">
    <citation type="journal article" date="2019" name="ACS Chem. Biol.">
        <title>Identification and Mobilization of a Cryptic Antibiotic Biosynthesis Gene Locus from a Human-Pathogenic Nocardia Isolate.</title>
        <authorList>
            <person name="Herisse M."/>
            <person name="Ishida K."/>
            <person name="Porter J.L."/>
            <person name="Howden B."/>
            <person name="Hertweck C."/>
            <person name="Stinear T.P."/>
            <person name="Pidot S.J."/>
        </authorList>
    </citation>
    <scope>NUCLEOTIDE SEQUENCE [LARGE SCALE GENOMIC DNA]</scope>
    <source>
        <strain evidence="2 3">AUSMDU00012717</strain>
    </source>
</reference>
<feature type="signal peptide" evidence="1">
    <location>
        <begin position="1"/>
        <end position="19"/>
    </location>
</feature>
<keyword evidence="1" id="KW-0732">Signal</keyword>
<dbReference type="EMBL" id="CP046172">
    <property type="protein sequence ID" value="QIS14809.1"/>
    <property type="molecule type" value="Genomic_DNA"/>
</dbReference>
<evidence type="ECO:0000313" key="3">
    <source>
        <dbReference type="Proteomes" id="UP000503540"/>
    </source>
</evidence>
<evidence type="ECO:0008006" key="4">
    <source>
        <dbReference type="Google" id="ProtNLM"/>
    </source>
</evidence>
<keyword evidence="3" id="KW-1185">Reference proteome</keyword>
<feature type="chain" id="PRO_5038722104" description="DUF3558 domain-containing protein" evidence="1">
    <location>
        <begin position="20"/>
        <end position="315"/>
    </location>
</feature>
<protein>
    <recommendedName>
        <fullName evidence="4">DUF3558 domain-containing protein</fullName>
    </recommendedName>
</protein>
<sequence length="315" mass="33656">MVRLVVLVAALLATAVACGNGEAAQPTSAPVDFWDTAPQNDQQYWEVYKRARAIEPCALIPRAELAKLGTVRSVVVTGPESCAAQLDSAKLGGSVRAQWRALAGTVEENGRVGTTKRIEDTTATVVADKDTRADKQVPAGERACTVSAKFPAHAGVSLAVTVPGGVEPCPVAETLTRTAVLAWKQQLRQDDPYPTVHTVLNGADPCAVTAHLGVTVKPDRQQLYVCALPYGGTEYAVLYEYQAQRAIENGIPIQIGDRTVFRHESNGAVYFEAQVGPPFADGEDGPQVPAVWVGGKDEQSLGQIMYQLLGMFPSW</sequence>
<evidence type="ECO:0000313" key="2">
    <source>
        <dbReference type="EMBL" id="QIS14809.1"/>
    </source>
</evidence>
<gene>
    <name evidence="2" type="ORF">F5544_34880</name>
</gene>
<dbReference type="AlphaFoldDB" id="A0A6G9YND7"/>
<accession>A0A6G9YND7</accession>
<dbReference type="RefSeq" id="WP_167477155.1">
    <property type="nucleotide sequence ID" value="NZ_CP046172.1"/>
</dbReference>
<evidence type="ECO:0000256" key="1">
    <source>
        <dbReference type="SAM" id="SignalP"/>
    </source>
</evidence>
<name>A0A6G9YND7_9NOCA</name>